<reference evidence="16 18" key="1">
    <citation type="journal article" date="2011" name="Nature">
        <title>The Medicago genome provides insight into the evolution of rhizobial symbioses.</title>
        <authorList>
            <person name="Young N.D."/>
            <person name="Debelle F."/>
            <person name="Oldroyd G.E."/>
            <person name="Geurts R."/>
            <person name="Cannon S.B."/>
            <person name="Udvardi M.K."/>
            <person name="Benedito V.A."/>
            <person name="Mayer K.F."/>
            <person name="Gouzy J."/>
            <person name="Schoof H."/>
            <person name="Van de Peer Y."/>
            <person name="Proost S."/>
            <person name="Cook D.R."/>
            <person name="Meyers B.C."/>
            <person name="Spannagl M."/>
            <person name="Cheung F."/>
            <person name="De Mita S."/>
            <person name="Krishnakumar V."/>
            <person name="Gundlach H."/>
            <person name="Zhou S."/>
            <person name="Mudge J."/>
            <person name="Bharti A.K."/>
            <person name="Murray J.D."/>
            <person name="Naoumkina M.A."/>
            <person name="Rosen B."/>
            <person name="Silverstein K.A."/>
            <person name="Tang H."/>
            <person name="Rombauts S."/>
            <person name="Zhao P.X."/>
            <person name="Zhou P."/>
            <person name="Barbe V."/>
            <person name="Bardou P."/>
            <person name="Bechner M."/>
            <person name="Bellec A."/>
            <person name="Berger A."/>
            <person name="Berges H."/>
            <person name="Bidwell S."/>
            <person name="Bisseling T."/>
            <person name="Choisne N."/>
            <person name="Couloux A."/>
            <person name="Denny R."/>
            <person name="Deshpande S."/>
            <person name="Dai X."/>
            <person name="Doyle J.J."/>
            <person name="Dudez A.M."/>
            <person name="Farmer A.D."/>
            <person name="Fouteau S."/>
            <person name="Franken C."/>
            <person name="Gibelin C."/>
            <person name="Gish J."/>
            <person name="Goldstein S."/>
            <person name="Gonzalez A.J."/>
            <person name="Green P.J."/>
            <person name="Hallab A."/>
            <person name="Hartog M."/>
            <person name="Hua A."/>
            <person name="Humphray S.J."/>
            <person name="Jeong D.H."/>
            <person name="Jing Y."/>
            <person name="Jocker A."/>
            <person name="Kenton S.M."/>
            <person name="Kim D.J."/>
            <person name="Klee K."/>
            <person name="Lai H."/>
            <person name="Lang C."/>
            <person name="Lin S."/>
            <person name="Macmil S.L."/>
            <person name="Magdelenat G."/>
            <person name="Matthews L."/>
            <person name="McCorrison J."/>
            <person name="Monaghan E.L."/>
            <person name="Mun J.H."/>
            <person name="Najar F.Z."/>
            <person name="Nicholson C."/>
            <person name="Noirot C."/>
            <person name="O'Bleness M."/>
            <person name="Paule C.R."/>
            <person name="Poulain J."/>
            <person name="Prion F."/>
            <person name="Qin B."/>
            <person name="Qu C."/>
            <person name="Retzel E.F."/>
            <person name="Riddle C."/>
            <person name="Sallet E."/>
            <person name="Samain S."/>
            <person name="Samson N."/>
            <person name="Sanders I."/>
            <person name="Saurat O."/>
            <person name="Scarpelli C."/>
            <person name="Schiex T."/>
            <person name="Segurens B."/>
            <person name="Severin A.J."/>
            <person name="Sherrier D.J."/>
            <person name="Shi R."/>
            <person name="Sims S."/>
            <person name="Singer S.R."/>
            <person name="Sinharoy S."/>
            <person name="Sterck L."/>
            <person name="Viollet A."/>
            <person name="Wang B.B."/>
            <person name="Wang K."/>
            <person name="Wang M."/>
            <person name="Wang X."/>
            <person name="Warfsmann J."/>
            <person name="Weissenbach J."/>
            <person name="White D.D."/>
            <person name="White J.D."/>
            <person name="Wiley G.B."/>
            <person name="Wincker P."/>
            <person name="Xing Y."/>
            <person name="Yang L."/>
            <person name="Yao Z."/>
            <person name="Ying F."/>
            <person name="Zhai J."/>
            <person name="Zhou L."/>
            <person name="Zuber A."/>
            <person name="Denarie J."/>
            <person name="Dixon R.A."/>
            <person name="May G.D."/>
            <person name="Schwartz D.C."/>
            <person name="Rogers J."/>
            <person name="Quetier F."/>
            <person name="Town C.D."/>
            <person name="Roe B.A."/>
        </authorList>
    </citation>
    <scope>NUCLEOTIDE SEQUENCE [LARGE SCALE GENOMIC DNA]</scope>
    <source>
        <strain evidence="16">A17</strain>
        <strain evidence="17 18">cv. Jemalong A17</strain>
    </source>
</reference>
<evidence type="ECO:0000313" key="18">
    <source>
        <dbReference type="Proteomes" id="UP000002051"/>
    </source>
</evidence>
<dbReference type="PIRSF" id="PIRSF036392">
    <property type="entry name" value="RR_ARR_type-B"/>
    <property type="match status" value="1"/>
</dbReference>
<dbReference type="PANTHER" id="PTHR43874:SF205">
    <property type="entry name" value="TWO-COMPONENT RESPONSE REGULATOR ORR23"/>
    <property type="match status" value="1"/>
</dbReference>
<dbReference type="EMBL" id="CM001220">
    <property type="protein sequence ID" value="AES92580.2"/>
    <property type="molecule type" value="Genomic_DNA"/>
</dbReference>
<evidence type="ECO:0000256" key="13">
    <source>
        <dbReference type="SAM" id="MobiDB-lite"/>
    </source>
</evidence>
<proteinExistence type="inferred from homology"/>
<accession>A0A0C3X8K6</accession>
<dbReference type="NCBIfam" id="TIGR01557">
    <property type="entry name" value="myb_SHAQKYF"/>
    <property type="match status" value="1"/>
</dbReference>
<keyword evidence="4" id="KW-0932">Cytokinin signaling pathway</keyword>
<name>G7JHZ3_MEDTR</name>
<organism evidence="16 18">
    <name type="scientific">Medicago truncatula</name>
    <name type="common">Barrel medic</name>
    <name type="synonym">Medicago tribuloides</name>
    <dbReference type="NCBI Taxonomy" id="3880"/>
    <lineage>
        <taxon>Eukaryota</taxon>
        <taxon>Viridiplantae</taxon>
        <taxon>Streptophyta</taxon>
        <taxon>Embryophyta</taxon>
        <taxon>Tracheophyta</taxon>
        <taxon>Spermatophyta</taxon>
        <taxon>Magnoliopsida</taxon>
        <taxon>eudicotyledons</taxon>
        <taxon>Gunneridae</taxon>
        <taxon>Pentapetalae</taxon>
        <taxon>rosids</taxon>
        <taxon>fabids</taxon>
        <taxon>Fabales</taxon>
        <taxon>Fabaceae</taxon>
        <taxon>Papilionoideae</taxon>
        <taxon>50 kb inversion clade</taxon>
        <taxon>NPAAA clade</taxon>
        <taxon>Hologalegina</taxon>
        <taxon>IRL clade</taxon>
        <taxon>Trifolieae</taxon>
        <taxon>Medicago</taxon>
    </lineage>
</organism>
<dbReference type="GO" id="GO:0005634">
    <property type="term" value="C:nucleus"/>
    <property type="evidence" value="ECO:0007669"/>
    <property type="project" value="UniProtKB-SubCell"/>
</dbReference>
<feature type="compositionally biased region" description="Polar residues" evidence="13">
    <location>
        <begin position="161"/>
        <end position="170"/>
    </location>
</feature>
<evidence type="ECO:0000256" key="3">
    <source>
        <dbReference type="ARBA" id="ARBA00022553"/>
    </source>
</evidence>
<dbReference type="CDD" id="cd17584">
    <property type="entry name" value="REC_typeB_ARR-like"/>
    <property type="match status" value="1"/>
</dbReference>
<feature type="domain" description="Response regulatory" evidence="14">
    <location>
        <begin position="25"/>
        <end position="140"/>
    </location>
</feature>
<dbReference type="InterPro" id="IPR001789">
    <property type="entry name" value="Sig_transdc_resp-reg_receiver"/>
</dbReference>
<feature type="modified residue" description="4-aspartylphosphate" evidence="12">
    <location>
        <position position="76"/>
    </location>
</feature>
<evidence type="ECO:0000256" key="6">
    <source>
        <dbReference type="ARBA" id="ARBA00023015"/>
    </source>
</evidence>
<comment type="similarity">
    <text evidence="2">Belongs to the ARR family. Type-B subfamily.</text>
</comment>
<dbReference type="PANTHER" id="PTHR43874">
    <property type="entry name" value="TWO-COMPONENT RESPONSE REGULATOR"/>
    <property type="match status" value="1"/>
</dbReference>
<dbReference type="EnsemblPlants" id="AES92580">
    <property type="protein sequence ID" value="AES92580"/>
    <property type="gene ID" value="MTR_4g131600"/>
</dbReference>
<evidence type="ECO:0000256" key="9">
    <source>
        <dbReference type="ARBA" id="ARBA00023163"/>
    </source>
</evidence>
<evidence type="ECO:0000256" key="7">
    <source>
        <dbReference type="ARBA" id="ARBA00023125"/>
    </source>
</evidence>
<keyword evidence="6 11" id="KW-0805">Transcription regulation</keyword>
<dbReference type="GO" id="GO:0003677">
    <property type="term" value="F:DNA binding"/>
    <property type="evidence" value="ECO:0007669"/>
    <property type="project" value="UniProtKB-KW"/>
</dbReference>
<dbReference type="InterPro" id="IPR006447">
    <property type="entry name" value="Myb_dom_plants"/>
</dbReference>
<feature type="region of interest" description="Disordered" evidence="13">
    <location>
        <begin position="154"/>
        <end position="198"/>
    </location>
</feature>
<evidence type="ECO:0000256" key="4">
    <source>
        <dbReference type="ARBA" id="ARBA00022864"/>
    </source>
</evidence>
<dbReference type="GO" id="GO:0009736">
    <property type="term" value="P:cytokinin-activated signaling pathway"/>
    <property type="evidence" value="ECO:0007669"/>
    <property type="project" value="UniProtKB-KW"/>
</dbReference>
<keyword evidence="3 12" id="KW-0597">Phosphoprotein</keyword>
<dbReference type="InterPro" id="IPR001005">
    <property type="entry name" value="SANT/Myb"/>
</dbReference>
<keyword evidence="10 11" id="KW-0539">Nucleus</keyword>
<keyword evidence="5 11" id="KW-0902">Two-component regulatory system</keyword>
<evidence type="ECO:0000256" key="1">
    <source>
        <dbReference type="ARBA" id="ARBA00004123"/>
    </source>
</evidence>
<dbReference type="InterPro" id="IPR045279">
    <property type="entry name" value="ARR-like"/>
</dbReference>
<reference evidence="16 18" key="2">
    <citation type="journal article" date="2014" name="BMC Genomics">
        <title>An improved genome release (version Mt4.0) for the model legume Medicago truncatula.</title>
        <authorList>
            <person name="Tang H."/>
            <person name="Krishnakumar V."/>
            <person name="Bidwell S."/>
            <person name="Rosen B."/>
            <person name="Chan A."/>
            <person name="Zhou S."/>
            <person name="Gentzbittel L."/>
            <person name="Childs K.L."/>
            <person name="Yandell M."/>
            <person name="Gundlach H."/>
            <person name="Mayer K.F."/>
            <person name="Schwartz D.C."/>
            <person name="Town C.D."/>
        </authorList>
    </citation>
    <scope>GENOME REANNOTATION</scope>
    <source>
        <strain evidence="17 18">cv. Jemalong A17</strain>
    </source>
</reference>
<comment type="subcellular location">
    <subcellularLocation>
        <location evidence="1 11">Nucleus</location>
    </subcellularLocation>
</comment>
<dbReference type="SUPFAM" id="SSF46689">
    <property type="entry name" value="Homeodomain-like"/>
    <property type="match status" value="1"/>
</dbReference>
<gene>
    <name evidence="16" type="ordered locus">MTR_4g131600</name>
</gene>
<dbReference type="Gene3D" id="1.10.10.60">
    <property type="entry name" value="Homeodomain-like"/>
    <property type="match status" value="1"/>
</dbReference>
<dbReference type="SMART" id="SM00448">
    <property type="entry name" value="REC"/>
    <property type="match status" value="1"/>
</dbReference>
<dbReference type="GO" id="GO:0003700">
    <property type="term" value="F:DNA-binding transcription factor activity"/>
    <property type="evidence" value="ECO:0007669"/>
    <property type="project" value="UniProtKB-UniRule"/>
</dbReference>
<dbReference type="Pfam" id="PF00249">
    <property type="entry name" value="Myb_DNA-binding"/>
    <property type="match status" value="1"/>
</dbReference>
<feature type="domain" description="HTH myb-type" evidence="15">
    <location>
        <begin position="198"/>
        <end position="257"/>
    </location>
</feature>
<dbReference type="InterPro" id="IPR011006">
    <property type="entry name" value="CheY-like_superfamily"/>
</dbReference>
<dbReference type="PROSITE" id="PS50110">
    <property type="entry name" value="RESPONSE_REGULATORY"/>
    <property type="match status" value="1"/>
</dbReference>
<dbReference type="HOGENOM" id="CLU_024359_0_0_1"/>
<feature type="compositionally biased region" description="Acidic residues" evidence="13">
    <location>
        <begin position="183"/>
        <end position="192"/>
    </location>
</feature>
<dbReference type="InterPro" id="IPR017053">
    <property type="entry name" value="Response_reg_B-typ_pln"/>
</dbReference>
<dbReference type="PROSITE" id="PS51294">
    <property type="entry name" value="HTH_MYB"/>
    <property type="match status" value="1"/>
</dbReference>
<dbReference type="FunFam" id="1.10.10.60:FF:000007">
    <property type="entry name" value="Two-component response regulator"/>
    <property type="match status" value="1"/>
</dbReference>
<evidence type="ECO:0000259" key="15">
    <source>
        <dbReference type="PROSITE" id="PS51294"/>
    </source>
</evidence>
<keyword evidence="9 11" id="KW-0804">Transcription</keyword>
<dbReference type="InterPro" id="IPR017930">
    <property type="entry name" value="Myb_dom"/>
</dbReference>
<dbReference type="GO" id="GO:0000160">
    <property type="term" value="P:phosphorelay signal transduction system"/>
    <property type="evidence" value="ECO:0007669"/>
    <property type="project" value="UniProtKB-KW"/>
</dbReference>
<evidence type="ECO:0000313" key="17">
    <source>
        <dbReference type="EnsemblPlants" id="AES92580"/>
    </source>
</evidence>
<evidence type="ECO:0000256" key="2">
    <source>
        <dbReference type="ARBA" id="ARBA00006015"/>
    </source>
</evidence>
<evidence type="ECO:0000256" key="10">
    <source>
        <dbReference type="ARBA" id="ARBA00023242"/>
    </source>
</evidence>
<evidence type="ECO:0000256" key="11">
    <source>
        <dbReference type="PIRNR" id="PIRNR036392"/>
    </source>
</evidence>
<evidence type="ECO:0000256" key="5">
    <source>
        <dbReference type="ARBA" id="ARBA00023012"/>
    </source>
</evidence>
<sequence length="590" mass="65555">MMVVVVEDSFGVVNVLGEGFPAGMRVLAVDDDPTYLKVLEKQLLTCNYNVTTTTKPVEALELLREKKDMFDLVISDVSMPDMDGFKLLEQVGLEMDLPFIMLSVNDDIEKVMKSVIHGACNYLVKPIRMEELKSIWQHVVRKKIESKDQNQGIISDGVYGQDTSSENIANKNKMHGRKRKEQTEEEEAEQDNDEKCSTRKKPRLVWDHELHRKFVSAVNHVGLDKASPKKILDLMNVEGLTRENVSSHLQRYRIDIKWLSKQDRGDDALDPYQQKGSVGGYGDFCTLSGSTRVLSSILPAYASNDMFCRLNAPSSLNLEGMSSSALVPPLQSHNIPNFETPMFSESESSSSVHGIQTSMDINQFQQNIYLPDNINLSPIDDSNAVTDSSSFQDIGATVNNANVSLSCISSNHIQTHKSGAFINHSHVEGAAVKTQSFNPVTSGSSNFASNSVPLSEDFNNDQMLHNNFKFASPSSHFSSTDIVAVPLEETMQCQDGLLGNVINAPWYTQHQNASSSFNNTLDYLASSNGDTSSMVHGLAQTNSSLITQMPEVEKFYSDERTMESNGDCFYEQLLSLDGFIQNSCVPWMTQ</sequence>
<keyword evidence="18" id="KW-1185">Reference proteome</keyword>
<evidence type="ECO:0000256" key="8">
    <source>
        <dbReference type="ARBA" id="ARBA00023159"/>
    </source>
</evidence>
<evidence type="ECO:0000313" key="16">
    <source>
        <dbReference type="EMBL" id="AES92580.2"/>
    </source>
</evidence>
<evidence type="ECO:0000259" key="14">
    <source>
        <dbReference type="PROSITE" id="PS50110"/>
    </source>
</evidence>
<dbReference type="Pfam" id="PF00072">
    <property type="entry name" value="Response_reg"/>
    <property type="match status" value="1"/>
</dbReference>
<dbReference type="STRING" id="3880.G7JHZ3"/>
<dbReference type="AlphaFoldDB" id="G7JHZ3"/>
<dbReference type="SUPFAM" id="SSF52172">
    <property type="entry name" value="CheY-like"/>
    <property type="match status" value="1"/>
</dbReference>
<keyword evidence="7 11" id="KW-0238">DNA-binding</keyword>
<comment type="function">
    <text evidence="11">Transcriptional activator that binds specific DNA sequence.</text>
</comment>
<accession>G7JHZ3</accession>
<keyword evidence="8 11" id="KW-0010">Activator</keyword>
<dbReference type="PaxDb" id="3880-AES92580"/>
<reference evidence="17" key="3">
    <citation type="submission" date="2015-04" db="UniProtKB">
        <authorList>
            <consortium name="EnsemblPlants"/>
        </authorList>
    </citation>
    <scope>IDENTIFICATION</scope>
    <source>
        <strain evidence="17">cv. Jemalong A17</strain>
    </source>
</reference>
<dbReference type="InterPro" id="IPR009057">
    <property type="entry name" value="Homeodomain-like_sf"/>
</dbReference>
<dbReference type="Proteomes" id="UP000002051">
    <property type="component" value="Chromosome 4"/>
</dbReference>
<dbReference type="eggNOG" id="KOG1601">
    <property type="taxonomic scope" value="Eukaryota"/>
</dbReference>
<evidence type="ECO:0000256" key="12">
    <source>
        <dbReference type="PROSITE-ProRule" id="PRU00169"/>
    </source>
</evidence>
<dbReference type="Gene3D" id="3.40.50.2300">
    <property type="match status" value="1"/>
</dbReference>
<protein>
    <recommendedName>
        <fullName evidence="11">Two-component response regulator</fullName>
    </recommendedName>
</protein>